<evidence type="ECO:0000313" key="4">
    <source>
        <dbReference type="Proteomes" id="UP000694892"/>
    </source>
</evidence>
<gene>
    <name evidence="3" type="ORF">XELAEV_18038865mg</name>
</gene>
<accession>A0A974C6J6</accession>
<evidence type="ECO:0000259" key="2">
    <source>
        <dbReference type="Pfam" id="PF02225"/>
    </source>
</evidence>
<feature type="signal peptide" evidence="1">
    <location>
        <begin position="1"/>
        <end position="27"/>
    </location>
</feature>
<evidence type="ECO:0000313" key="3">
    <source>
        <dbReference type="EMBL" id="OCT67567.1"/>
    </source>
</evidence>
<dbReference type="InterPro" id="IPR046450">
    <property type="entry name" value="PA_dom_sf"/>
</dbReference>
<dbReference type="SUPFAM" id="SSF52025">
    <property type="entry name" value="PA domain"/>
    <property type="match status" value="1"/>
</dbReference>
<organism evidence="3 4">
    <name type="scientific">Xenopus laevis</name>
    <name type="common">African clawed frog</name>
    <dbReference type="NCBI Taxonomy" id="8355"/>
    <lineage>
        <taxon>Eukaryota</taxon>
        <taxon>Metazoa</taxon>
        <taxon>Chordata</taxon>
        <taxon>Craniata</taxon>
        <taxon>Vertebrata</taxon>
        <taxon>Euteleostomi</taxon>
        <taxon>Amphibia</taxon>
        <taxon>Batrachia</taxon>
        <taxon>Anura</taxon>
        <taxon>Pipoidea</taxon>
        <taxon>Pipidae</taxon>
        <taxon>Xenopodinae</taxon>
        <taxon>Xenopus</taxon>
        <taxon>Xenopus</taxon>
    </lineage>
</organism>
<proteinExistence type="predicted"/>
<name>A0A974C6J6_XENLA</name>
<feature type="domain" description="PA" evidence="2">
    <location>
        <begin position="89"/>
        <end position="138"/>
    </location>
</feature>
<dbReference type="CDD" id="cd02122">
    <property type="entry name" value="PA_GRAIL_like"/>
    <property type="match status" value="1"/>
</dbReference>
<dbReference type="Pfam" id="PF02225">
    <property type="entry name" value="PA"/>
    <property type="match status" value="1"/>
</dbReference>
<dbReference type="Gene3D" id="3.50.30.30">
    <property type="match status" value="1"/>
</dbReference>
<dbReference type="EMBL" id="CM004480">
    <property type="protein sequence ID" value="OCT67567.1"/>
    <property type="molecule type" value="Genomic_DNA"/>
</dbReference>
<feature type="chain" id="PRO_5037195836" description="PA domain-containing protein" evidence="1">
    <location>
        <begin position="28"/>
        <end position="166"/>
    </location>
</feature>
<dbReference type="Proteomes" id="UP000694892">
    <property type="component" value="Chromosome 8L"/>
</dbReference>
<reference evidence="4" key="1">
    <citation type="journal article" date="2016" name="Nature">
        <title>Genome evolution in the allotetraploid frog Xenopus laevis.</title>
        <authorList>
            <person name="Session A.M."/>
            <person name="Uno Y."/>
            <person name="Kwon T."/>
            <person name="Chapman J.A."/>
            <person name="Toyoda A."/>
            <person name="Takahashi S."/>
            <person name="Fukui A."/>
            <person name="Hikosaka A."/>
            <person name="Suzuki A."/>
            <person name="Kondo M."/>
            <person name="van Heeringen S.J."/>
            <person name="Quigley I."/>
            <person name="Heinz S."/>
            <person name="Ogino H."/>
            <person name="Ochi H."/>
            <person name="Hellsten U."/>
            <person name="Lyons J.B."/>
            <person name="Simakov O."/>
            <person name="Putnam N."/>
            <person name="Stites J."/>
            <person name="Kuroki Y."/>
            <person name="Tanaka T."/>
            <person name="Michiue T."/>
            <person name="Watanabe M."/>
            <person name="Bogdanovic O."/>
            <person name="Lister R."/>
            <person name="Georgiou G."/>
            <person name="Paranjpe S.S."/>
            <person name="van Kruijsbergen I."/>
            <person name="Shu S."/>
            <person name="Carlson J."/>
            <person name="Kinoshita T."/>
            <person name="Ohta Y."/>
            <person name="Mawaribuchi S."/>
            <person name="Jenkins J."/>
            <person name="Grimwood J."/>
            <person name="Schmutz J."/>
            <person name="Mitros T."/>
            <person name="Mozaffari S.V."/>
            <person name="Suzuki Y."/>
            <person name="Haramoto Y."/>
            <person name="Yamamoto T.S."/>
            <person name="Takagi C."/>
            <person name="Heald R."/>
            <person name="Miller K."/>
            <person name="Haudenschild C."/>
            <person name="Kitzman J."/>
            <person name="Nakayama T."/>
            <person name="Izutsu Y."/>
            <person name="Robert J."/>
            <person name="Fortriede J."/>
            <person name="Burns K."/>
            <person name="Lotay V."/>
            <person name="Karimi K."/>
            <person name="Yasuoka Y."/>
            <person name="Dichmann D.S."/>
            <person name="Flajnik M.F."/>
            <person name="Houston D.W."/>
            <person name="Shendure J."/>
            <person name="DuPasquier L."/>
            <person name="Vize P.D."/>
            <person name="Zorn A.M."/>
            <person name="Ito M."/>
            <person name="Marcotte E.M."/>
            <person name="Wallingford J.B."/>
            <person name="Ito Y."/>
            <person name="Asashima M."/>
            <person name="Ueno N."/>
            <person name="Matsuda Y."/>
            <person name="Veenstra G.J."/>
            <person name="Fujiyama A."/>
            <person name="Harland R.M."/>
            <person name="Taira M."/>
            <person name="Rokhsar D.S."/>
        </authorList>
    </citation>
    <scope>NUCLEOTIDE SEQUENCE [LARGE SCALE GENOMIC DNA]</scope>
    <source>
        <strain evidence="4">J</strain>
    </source>
</reference>
<dbReference type="InterPro" id="IPR003137">
    <property type="entry name" value="PA_domain"/>
</dbReference>
<protein>
    <recommendedName>
        <fullName evidence="2">PA domain-containing protein</fullName>
    </recommendedName>
</protein>
<sequence>MELTPTRFMLLVLVSVTFLELKREAAQEDYTGHVRSTNTYEANAYLNLSYFSIQLNSTISKYCECGLYGLNSPLKSAEGAVGIPLSPNLQACDLNTQFAVTSTPWIALIERGNCTFSDKIIQAARHGASAVVIYNAPSIYGNQTIPMVHYVCLLQVLAAPRDSSLT</sequence>
<evidence type="ECO:0000256" key="1">
    <source>
        <dbReference type="SAM" id="SignalP"/>
    </source>
</evidence>
<keyword evidence="1" id="KW-0732">Signal</keyword>
<dbReference type="AlphaFoldDB" id="A0A974C6J6"/>